<dbReference type="PANTHER" id="PTHR42923:SF47">
    <property type="entry name" value="BLR3003 PROTEIN"/>
    <property type="match status" value="1"/>
</dbReference>
<keyword evidence="3" id="KW-1185">Reference proteome</keyword>
<evidence type="ECO:0000313" key="2">
    <source>
        <dbReference type="EMBL" id="QEA14287.1"/>
    </source>
</evidence>
<dbReference type="InterPro" id="IPR002937">
    <property type="entry name" value="Amino_oxidase"/>
</dbReference>
<name>A0A5B8S176_9BURK</name>
<accession>A0A5B8S176</accession>
<dbReference type="Gene3D" id="3.50.50.60">
    <property type="entry name" value="FAD/NAD(P)-binding domain"/>
    <property type="match status" value="1"/>
</dbReference>
<dbReference type="InterPro" id="IPR050464">
    <property type="entry name" value="Zeta_carotene_desat/Oxidored"/>
</dbReference>
<dbReference type="InterPro" id="IPR036188">
    <property type="entry name" value="FAD/NAD-bd_sf"/>
</dbReference>
<dbReference type="RefSeq" id="WP_146913913.1">
    <property type="nucleotide sequence ID" value="NZ_CP042344.1"/>
</dbReference>
<dbReference type="SUPFAM" id="SSF51905">
    <property type="entry name" value="FAD/NAD(P)-binding domain"/>
    <property type="match status" value="1"/>
</dbReference>
<evidence type="ECO:0000313" key="3">
    <source>
        <dbReference type="Proteomes" id="UP000321199"/>
    </source>
</evidence>
<dbReference type="Pfam" id="PF01593">
    <property type="entry name" value="Amino_oxidase"/>
    <property type="match status" value="1"/>
</dbReference>
<proteinExistence type="predicted"/>
<dbReference type="OrthoDB" id="7849608at2"/>
<protein>
    <submittedName>
        <fullName evidence="2">FAD-dependent oxidoreductase</fullName>
    </submittedName>
</protein>
<organism evidence="2 3">
    <name type="scientific">Comamonas flocculans</name>
    <dbReference type="NCBI Taxonomy" id="2597701"/>
    <lineage>
        <taxon>Bacteria</taxon>
        <taxon>Pseudomonadati</taxon>
        <taxon>Pseudomonadota</taxon>
        <taxon>Betaproteobacteria</taxon>
        <taxon>Burkholderiales</taxon>
        <taxon>Comamonadaceae</taxon>
        <taxon>Comamonas</taxon>
    </lineage>
</organism>
<dbReference type="GO" id="GO:0016491">
    <property type="term" value="F:oxidoreductase activity"/>
    <property type="evidence" value="ECO:0007669"/>
    <property type="project" value="InterPro"/>
</dbReference>
<evidence type="ECO:0000259" key="1">
    <source>
        <dbReference type="Pfam" id="PF01593"/>
    </source>
</evidence>
<dbReference type="KEGG" id="cof:FOZ74_15300"/>
<dbReference type="AlphaFoldDB" id="A0A5B8S176"/>
<dbReference type="NCBIfam" id="TIGR03467">
    <property type="entry name" value="HpnE"/>
    <property type="match status" value="1"/>
</dbReference>
<dbReference type="PANTHER" id="PTHR42923">
    <property type="entry name" value="PROTOPORPHYRINOGEN OXIDASE"/>
    <property type="match status" value="1"/>
</dbReference>
<dbReference type="Proteomes" id="UP000321199">
    <property type="component" value="Chromosome"/>
</dbReference>
<sequence>MKLAIVGAGWAGCAAALEAAQQGHRVTLLEAGREAGGRARTVTVAGPDGKPLALDNGQHILIGAYGECLRLMRLVGVEPELALQREPLALRFADGTGLALPDMAPPWDALAGIVRARGWSLAERLALLRQALAWRLAGFACASTTTVADLCAGLPARLVQEFIAPLCISALNTPPDCASGQVFLTVLRDSLFAGRGGSNLLLPRLPLGALLPEPALRWLRGRGHAVRLGRRVQALAHDGRHWHVDGEAFDAVLLACPGSEATRLLARADATGAMQVLLQAWVTAAEPLAHGAIATVYAQLPGARGPVLARAMLALRSEADAPAQFVFDRGQLGGPPGLLAFVVSAFTGERQALAAQVLRQAHGALGLAGLQVLRTVVERRATFSCTPALNRPAMHVAPGLLACADYVEGPYPATLEGAVRLGVAAARSLAGVQPGGGPA</sequence>
<dbReference type="InterPro" id="IPR017830">
    <property type="entry name" value="SQase_HpnE"/>
</dbReference>
<reference evidence="2 3" key="1">
    <citation type="submission" date="2019-07" db="EMBL/GenBank/DDBJ databases">
        <title>Complete genome sequence of Comamonas sp. NLF 7-7 isolated from livestock.</title>
        <authorList>
            <person name="Kim D.H."/>
            <person name="Kim J.G."/>
        </authorList>
    </citation>
    <scope>NUCLEOTIDE SEQUENCE [LARGE SCALE GENOMIC DNA]</scope>
    <source>
        <strain evidence="2 3">NLF 7-7</strain>
    </source>
</reference>
<gene>
    <name evidence="2" type="ORF">FOZ74_15300</name>
</gene>
<feature type="domain" description="Amine oxidase" evidence="1">
    <location>
        <begin position="11"/>
        <end position="428"/>
    </location>
</feature>
<dbReference type="EMBL" id="CP042344">
    <property type="protein sequence ID" value="QEA14287.1"/>
    <property type="molecule type" value="Genomic_DNA"/>
</dbReference>